<feature type="non-terminal residue" evidence="8">
    <location>
        <position position="64"/>
    </location>
</feature>
<dbReference type="GO" id="GO:0005315">
    <property type="term" value="F:phosphate transmembrane transporter activity"/>
    <property type="evidence" value="ECO:0007669"/>
    <property type="project" value="InterPro"/>
</dbReference>
<keyword evidence="3" id="KW-0592">Phosphate transport</keyword>
<keyword evidence="5 7" id="KW-1133">Transmembrane helix</keyword>
<dbReference type="PANTHER" id="PTHR11101">
    <property type="entry name" value="PHOSPHATE TRANSPORTER"/>
    <property type="match status" value="1"/>
</dbReference>
<dbReference type="AlphaFoldDB" id="A0A067GRF7"/>
<comment type="subcellular location">
    <subcellularLocation>
        <location evidence="1">Membrane</location>
        <topology evidence="1">Multi-pass membrane protein</topology>
    </subcellularLocation>
</comment>
<evidence type="ECO:0000313" key="9">
    <source>
        <dbReference type="Proteomes" id="UP000027120"/>
    </source>
</evidence>
<reference evidence="8 9" key="1">
    <citation type="submission" date="2014-04" db="EMBL/GenBank/DDBJ databases">
        <authorList>
            <consortium name="International Citrus Genome Consortium"/>
            <person name="Gmitter F."/>
            <person name="Chen C."/>
            <person name="Farmerie W."/>
            <person name="Harkins T."/>
            <person name="Desany B."/>
            <person name="Mohiuddin M."/>
            <person name="Kodira C."/>
            <person name="Borodovsky M."/>
            <person name="Lomsadze A."/>
            <person name="Burns P."/>
            <person name="Jenkins J."/>
            <person name="Prochnik S."/>
            <person name="Shu S."/>
            <person name="Chapman J."/>
            <person name="Pitluck S."/>
            <person name="Schmutz J."/>
            <person name="Rokhsar D."/>
        </authorList>
    </citation>
    <scope>NUCLEOTIDE SEQUENCE</scope>
</reference>
<name>A0A067GRF7_CITSI</name>
<feature type="transmembrane region" description="Helical" evidence="7">
    <location>
        <begin position="40"/>
        <end position="59"/>
    </location>
</feature>
<keyword evidence="6 7" id="KW-0472">Membrane</keyword>
<evidence type="ECO:0000256" key="7">
    <source>
        <dbReference type="SAM" id="Phobius"/>
    </source>
</evidence>
<evidence type="ECO:0000256" key="1">
    <source>
        <dbReference type="ARBA" id="ARBA00004141"/>
    </source>
</evidence>
<evidence type="ECO:0000256" key="6">
    <source>
        <dbReference type="ARBA" id="ARBA00023136"/>
    </source>
</evidence>
<dbReference type="EMBL" id="KK784875">
    <property type="protein sequence ID" value="KDO82298.1"/>
    <property type="molecule type" value="Genomic_DNA"/>
</dbReference>
<accession>A0A067GRF7</accession>
<keyword evidence="9" id="KW-1185">Reference proteome</keyword>
<dbReference type="InterPro" id="IPR001204">
    <property type="entry name" value="Phos_transporter"/>
</dbReference>
<dbReference type="GO" id="GO:0006817">
    <property type="term" value="P:phosphate ion transport"/>
    <property type="evidence" value="ECO:0007669"/>
    <property type="project" value="UniProtKB-KW"/>
</dbReference>
<dbReference type="GO" id="GO:0016020">
    <property type="term" value="C:membrane"/>
    <property type="evidence" value="ECO:0007669"/>
    <property type="project" value="UniProtKB-SubCell"/>
</dbReference>
<gene>
    <name evidence="8" type="ORF">CISIN_1g0120383mg</name>
</gene>
<evidence type="ECO:0000256" key="4">
    <source>
        <dbReference type="ARBA" id="ARBA00022692"/>
    </source>
</evidence>
<evidence type="ECO:0000313" key="8">
    <source>
        <dbReference type="EMBL" id="KDO82298.1"/>
    </source>
</evidence>
<keyword evidence="4 7" id="KW-0812">Transmembrane</keyword>
<feature type="non-terminal residue" evidence="8">
    <location>
        <position position="1"/>
    </location>
</feature>
<evidence type="ECO:0008006" key="10">
    <source>
        <dbReference type="Google" id="ProtNLM"/>
    </source>
</evidence>
<evidence type="ECO:0000256" key="3">
    <source>
        <dbReference type="ARBA" id="ARBA00022592"/>
    </source>
</evidence>
<dbReference type="PANTHER" id="PTHR11101:SF80">
    <property type="entry name" value="PHOSPHATE TRANSPORTER"/>
    <property type="match status" value="1"/>
</dbReference>
<sequence length="64" mass="6845">VASYYGWPVSTTHCIVGSMVGFGLVYGGAGAVFWSSLARVTSSWVISPILGALVSFLVYKCIRR</sequence>
<keyword evidence="2" id="KW-0813">Transport</keyword>
<feature type="transmembrane region" description="Helical" evidence="7">
    <location>
        <begin position="12"/>
        <end position="34"/>
    </location>
</feature>
<evidence type="ECO:0000256" key="5">
    <source>
        <dbReference type="ARBA" id="ARBA00022989"/>
    </source>
</evidence>
<dbReference type="Pfam" id="PF01384">
    <property type="entry name" value="PHO4"/>
    <property type="match status" value="1"/>
</dbReference>
<proteinExistence type="predicted"/>
<dbReference type="Proteomes" id="UP000027120">
    <property type="component" value="Unassembled WGS sequence"/>
</dbReference>
<organism evidence="8 9">
    <name type="scientific">Citrus sinensis</name>
    <name type="common">Sweet orange</name>
    <name type="synonym">Citrus aurantium var. sinensis</name>
    <dbReference type="NCBI Taxonomy" id="2711"/>
    <lineage>
        <taxon>Eukaryota</taxon>
        <taxon>Viridiplantae</taxon>
        <taxon>Streptophyta</taxon>
        <taxon>Embryophyta</taxon>
        <taxon>Tracheophyta</taxon>
        <taxon>Spermatophyta</taxon>
        <taxon>Magnoliopsida</taxon>
        <taxon>eudicotyledons</taxon>
        <taxon>Gunneridae</taxon>
        <taxon>Pentapetalae</taxon>
        <taxon>rosids</taxon>
        <taxon>malvids</taxon>
        <taxon>Sapindales</taxon>
        <taxon>Rutaceae</taxon>
        <taxon>Aurantioideae</taxon>
        <taxon>Citrus</taxon>
    </lineage>
</organism>
<evidence type="ECO:0000256" key="2">
    <source>
        <dbReference type="ARBA" id="ARBA00022448"/>
    </source>
</evidence>
<protein>
    <recommendedName>
        <fullName evidence="10">Phosphate transporter</fullName>
    </recommendedName>
</protein>